<dbReference type="Gene3D" id="3.40.50.1580">
    <property type="entry name" value="Nucleoside phosphorylase domain"/>
    <property type="match status" value="1"/>
</dbReference>
<accession>A0A364LDX2</accession>
<dbReference type="OrthoDB" id="3200163at2759"/>
<dbReference type="STRING" id="1196081.A0A364LDX2"/>
<dbReference type="GO" id="GO:0003824">
    <property type="term" value="F:catalytic activity"/>
    <property type="evidence" value="ECO:0007669"/>
    <property type="project" value="InterPro"/>
</dbReference>
<proteinExistence type="predicted"/>
<sequence length="593" mass="65345">MIPRSSADFDIAIICALPVEFDAVEAVFDEHYDSAAYEKQHGDANFYRTGRIHQHNVVLSCLPEMGKRSAASVASSLQCTFTNIYLSLLVGICGGVPYSLSKTGKTELLLGDVIISSSIIEYDFGKQYPDKFQSKPGSIDTIGRDRRICSLLVALKTSRLQNEFREKLSAYLASLQGSDRKWNYPGAEHDRLYEATYRHKHHNSGSGMNCICDTSQVSQDPICDEALESDCSKLGCNGVLLNRSRLSSFDHSPQIHFGTLGSGDTVMKSGEHRDELAKTAQIIGFEMEGAGVADSLRCLVIKGICDYADSHKNKMWQQYAAATAASCCKAFIEILQKRMQRSVSSFVGDKGTAFEVGVIDKSSERLASASLDGSSAAQHDYRWDISSIAPNISDMEHHLSALQEELHRVKGNIANPLIKSVLLSGLTHAAENNPNFFHRSQGIESYRISHYDTKFGKIVSRIRVDRETIKAVQDGESCTHYRTTTSFIFHPASWLIRIGFKYGLEAMITSSRSGWQYNVLPVRAVADDALIFDLCKIGNVDAVRELFGRGNASVLDVDSKGYRPLHVSGTSPVYHEANISVTFTRTISGLAVG</sequence>
<name>A0A364LDX2_TALAM</name>
<dbReference type="GO" id="GO:0009116">
    <property type="term" value="P:nucleoside metabolic process"/>
    <property type="evidence" value="ECO:0007669"/>
    <property type="project" value="InterPro"/>
</dbReference>
<comment type="caution">
    <text evidence="2">The sequence shown here is derived from an EMBL/GenBank/DDBJ whole genome shotgun (WGS) entry which is preliminary data.</text>
</comment>
<dbReference type="SUPFAM" id="SSF53167">
    <property type="entry name" value="Purine and uridine phosphorylases"/>
    <property type="match status" value="1"/>
</dbReference>
<organism evidence="2 3">
    <name type="scientific">Talaromyces amestolkiae</name>
    <dbReference type="NCBI Taxonomy" id="1196081"/>
    <lineage>
        <taxon>Eukaryota</taxon>
        <taxon>Fungi</taxon>
        <taxon>Dikarya</taxon>
        <taxon>Ascomycota</taxon>
        <taxon>Pezizomycotina</taxon>
        <taxon>Eurotiomycetes</taxon>
        <taxon>Eurotiomycetidae</taxon>
        <taxon>Eurotiales</taxon>
        <taxon>Trichocomaceae</taxon>
        <taxon>Talaromyces</taxon>
        <taxon>Talaromyces sect. Talaromyces</taxon>
    </lineage>
</organism>
<dbReference type="Pfam" id="PF01048">
    <property type="entry name" value="PNP_UDP_1"/>
    <property type="match status" value="1"/>
</dbReference>
<dbReference type="EMBL" id="MIKG01000028">
    <property type="protein sequence ID" value="RAO73969.1"/>
    <property type="molecule type" value="Genomic_DNA"/>
</dbReference>
<keyword evidence="3" id="KW-1185">Reference proteome</keyword>
<evidence type="ECO:0000259" key="1">
    <source>
        <dbReference type="Pfam" id="PF01048"/>
    </source>
</evidence>
<protein>
    <recommendedName>
        <fullName evidence="1">Nucleoside phosphorylase domain-containing protein</fullName>
    </recommendedName>
</protein>
<dbReference type="InterPro" id="IPR053137">
    <property type="entry name" value="NLR-like"/>
</dbReference>
<dbReference type="InterPro" id="IPR000845">
    <property type="entry name" value="Nucleoside_phosphorylase_d"/>
</dbReference>
<reference evidence="2 3" key="1">
    <citation type="journal article" date="2017" name="Biotechnol. Biofuels">
        <title>Differential beta-glucosidase expression as a function of carbon source availability in Talaromyces amestolkiae: a genomic and proteomic approach.</title>
        <authorList>
            <person name="de Eugenio L.I."/>
            <person name="Mendez-Liter J.A."/>
            <person name="Nieto-Dominguez M."/>
            <person name="Alonso L."/>
            <person name="Gil-Munoz J."/>
            <person name="Barriuso J."/>
            <person name="Prieto A."/>
            <person name="Martinez M.J."/>
        </authorList>
    </citation>
    <scope>NUCLEOTIDE SEQUENCE [LARGE SCALE GENOMIC DNA]</scope>
    <source>
        <strain evidence="2 3">CIB</strain>
    </source>
</reference>
<dbReference type="PANTHER" id="PTHR46082:SF6">
    <property type="entry name" value="AAA+ ATPASE DOMAIN-CONTAINING PROTEIN-RELATED"/>
    <property type="match status" value="1"/>
</dbReference>
<evidence type="ECO:0000313" key="3">
    <source>
        <dbReference type="Proteomes" id="UP000249363"/>
    </source>
</evidence>
<feature type="domain" description="Nucleoside phosphorylase" evidence="1">
    <location>
        <begin position="10"/>
        <end position="129"/>
    </location>
</feature>
<dbReference type="GeneID" id="63799195"/>
<dbReference type="RefSeq" id="XP_040738483.1">
    <property type="nucleotide sequence ID" value="XM_040882955.1"/>
</dbReference>
<gene>
    <name evidence="2" type="ORF">BHQ10_009981</name>
</gene>
<dbReference type="InterPro" id="IPR035994">
    <property type="entry name" value="Nucleoside_phosphorylase_sf"/>
</dbReference>
<dbReference type="AlphaFoldDB" id="A0A364LDX2"/>
<evidence type="ECO:0000313" key="2">
    <source>
        <dbReference type="EMBL" id="RAO73969.1"/>
    </source>
</evidence>
<dbReference type="Proteomes" id="UP000249363">
    <property type="component" value="Unassembled WGS sequence"/>
</dbReference>
<dbReference type="PANTHER" id="PTHR46082">
    <property type="entry name" value="ATP/GTP-BINDING PROTEIN-RELATED"/>
    <property type="match status" value="1"/>
</dbReference>